<comment type="similarity">
    <text evidence="2 10 11">Belongs to the TonB-dependent receptor family.</text>
</comment>
<dbReference type="RefSeq" id="WP_059750900.1">
    <property type="nucleotide sequence ID" value="NZ_LDUG01000002.1"/>
</dbReference>
<sequence length="681" mass="75981">MNGKQQTRLCGLGVTLLLGGILAANGPAQAAVTESDFFDEMPVVLSASRLSQPVNEAPAAVTVIDREMIRASGFRDIPELLRLVPGFSVAYTRDNTWAAGYHGLGDAYSRRFQVLVDGRSIYSPHYGAVNWTDLPLAIDDIERIEVVRGPDAAVYGANAFAAVINIITKTAAQVPGEFVSLQTGTKDMRGMTVRHGGGNAALRYRLTASAQQRDRFERDVTGPPDMGISVGQYFEASQTYFVNGRVDWQRSPDSDVMAQFGLTQGKGNAGARTDDPRFALEPTEQDSRALYLQFAYRKVESERREWRVQAYHTQNRFDADAWVSPLVYNGIDYGNVVVDQYLRQSRSSIDLQVNEQWAPSLRAVWGGELWQETVKSPQGYHSSKTMRGEIARAFGNLEWRPHERVLLQGGAMLEHHYFTGADISPRAAANFTVAPGHVIRLGISRAYRSPTFFEEEGNRVLLSESGAPIDVLTVPSGGLEPERIVSREIAYVGHWRPLRLDMDVRLFRDRIDDFIGMVKVDPALDVFGSLQSKVFSAANIGGIDSHGGEIQMRWRPTRGLDVSVHYARVFLSTDTADTNFKKDIPLSAPRSSWGILANYHFGNHWEASLFAQRADAQKWLTEGDDTEAFTRVDARLAHRWKWQGTEMEAAVVGQNLGKDYQEFRNTNLFSRRVYGSLSLAW</sequence>
<dbReference type="PATRIC" id="fig|36861.3.peg.1170"/>
<evidence type="ECO:0000259" key="13">
    <source>
        <dbReference type="Pfam" id="PF00593"/>
    </source>
</evidence>
<dbReference type="Pfam" id="PF07715">
    <property type="entry name" value="Plug"/>
    <property type="match status" value="1"/>
</dbReference>
<evidence type="ECO:0000256" key="9">
    <source>
        <dbReference type="ARBA" id="ARBA00023237"/>
    </source>
</evidence>
<reference evidence="15 16" key="1">
    <citation type="journal article" date="2015" name="Appl. Environ. Microbiol.">
        <title>Aerobic and Anaerobic Thiosulfate Oxidation by a Cold-Adapted, Subglacial Chemoautotroph.</title>
        <authorList>
            <person name="Harrold Z.R."/>
            <person name="Skidmore M.L."/>
            <person name="Hamilton T.L."/>
            <person name="Desch L."/>
            <person name="Amada K."/>
            <person name="van Gelder W."/>
            <person name="Glover K."/>
            <person name="Roden E.E."/>
            <person name="Boyd E.S."/>
        </authorList>
    </citation>
    <scope>NUCLEOTIDE SEQUENCE [LARGE SCALE GENOMIC DNA]</scope>
    <source>
        <strain evidence="15 16">RG</strain>
    </source>
</reference>
<evidence type="ECO:0000256" key="7">
    <source>
        <dbReference type="ARBA" id="ARBA00023136"/>
    </source>
</evidence>
<proteinExistence type="inferred from homology"/>
<keyword evidence="9 10" id="KW-0998">Cell outer membrane</keyword>
<keyword evidence="7 10" id="KW-0472">Membrane</keyword>
<keyword evidence="12" id="KW-0732">Signal</keyword>
<dbReference type="InterPro" id="IPR000531">
    <property type="entry name" value="Beta-barrel_TonB"/>
</dbReference>
<name>A0A125BDT8_THIDE</name>
<keyword evidence="8" id="KW-0675">Receptor</keyword>
<dbReference type="InterPro" id="IPR037066">
    <property type="entry name" value="Plug_dom_sf"/>
</dbReference>
<protein>
    <recommendedName>
        <fullName evidence="17">TonB-dependent receptor</fullName>
    </recommendedName>
</protein>
<evidence type="ECO:0000256" key="1">
    <source>
        <dbReference type="ARBA" id="ARBA00004571"/>
    </source>
</evidence>
<keyword evidence="3 10" id="KW-0813">Transport</keyword>
<evidence type="ECO:0000259" key="14">
    <source>
        <dbReference type="Pfam" id="PF07715"/>
    </source>
</evidence>
<dbReference type="Proteomes" id="UP000064243">
    <property type="component" value="Unassembled WGS sequence"/>
</dbReference>
<feature type="domain" description="TonB-dependent receptor plug" evidence="14">
    <location>
        <begin position="54"/>
        <end position="163"/>
    </location>
</feature>
<organism evidence="15 16">
    <name type="scientific">Thiobacillus denitrificans</name>
    <dbReference type="NCBI Taxonomy" id="36861"/>
    <lineage>
        <taxon>Bacteria</taxon>
        <taxon>Pseudomonadati</taxon>
        <taxon>Pseudomonadota</taxon>
        <taxon>Betaproteobacteria</taxon>
        <taxon>Nitrosomonadales</taxon>
        <taxon>Thiobacillaceae</taxon>
        <taxon>Thiobacillus</taxon>
    </lineage>
</organism>
<dbReference type="AlphaFoldDB" id="A0A125BDT8"/>
<dbReference type="GO" id="GO:0015344">
    <property type="term" value="F:siderophore uptake transmembrane transporter activity"/>
    <property type="evidence" value="ECO:0007669"/>
    <property type="project" value="TreeGrafter"/>
</dbReference>
<dbReference type="EMBL" id="LDUG01000002">
    <property type="protein sequence ID" value="KVW99709.1"/>
    <property type="molecule type" value="Genomic_DNA"/>
</dbReference>
<evidence type="ECO:0000256" key="11">
    <source>
        <dbReference type="RuleBase" id="RU003357"/>
    </source>
</evidence>
<keyword evidence="4 10" id="KW-1134">Transmembrane beta strand</keyword>
<evidence type="ECO:0000256" key="4">
    <source>
        <dbReference type="ARBA" id="ARBA00022452"/>
    </source>
</evidence>
<comment type="subcellular location">
    <subcellularLocation>
        <location evidence="1 10">Cell outer membrane</location>
        <topology evidence="1 10">Multi-pass membrane protein</topology>
    </subcellularLocation>
</comment>
<dbReference type="InterPro" id="IPR036942">
    <property type="entry name" value="Beta-barrel_TonB_sf"/>
</dbReference>
<feature type="chain" id="PRO_5007177188" description="TonB-dependent receptor" evidence="12">
    <location>
        <begin position="31"/>
        <end position="681"/>
    </location>
</feature>
<dbReference type="GO" id="GO:0044718">
    <property type="term" value="P:siderophore transmembrane transport"/>
    <property type="evidence" value="ECO:0007669"/>
    <property type="project" value="TreeGrafter"/>
</dbReference>
<evidence type="ECO:0008006" key="17">
    <source>
        <dbReference type="Google" id="ProtNLM"/>
    </source>
</evidence>
<dbReference type="PANTHER" id="PTHR30069:SF27">
    <property type="entry name" value="BLL4766 PROTEIN"/>
    <property type="match status" value="1"/>
</dbReference>
<dbReference type="Gene3D" id="2.40.170.20">
    <property type="entry name" value="TonB-dependent receptor, beta-barrel domain"/>
    <property type="match status" value="1"/>
</dbReference>
<evidence type="ECO:0000256" key="10">
    <source>
        <dbReference type="PROSITE-ProRule" id="PRU01360"/>
    </source>
</evidence>
<evidence type="ECO:0000256" key="6">
    <source>
        <dbReference type="ARBA" id="ARBA00023077"/>
    </source>
</evidence>
<dbReference type="InterPro" id="IPR039426">
    <property type="entry name" value="TonB-dep_rcpt-like"/>
</dbReference>
<keyword evidence="5 10" id="KW-0812">Transmembrane</keyword>
<evidence type="ECO:0000313" key="16">
    <source>
        <dbReference type="Proteomes" id="UP000064243"/>
    </source>
</evidence>
<dbReference type="Pfam" id="PF00593">
    <property type="entry name" value="TonB_dep_Rec_b-barrel"/>
    <property type="match status" value="1"/>
</dbReference>
<dbReference type="PANTHER" id="PTHR30069">
    <property type="entry name" value="TONB-DEPENDENT OUTER MEMBRANE RECEPTOR"/>
    <property type="match status" value="1"/>
</dbReference>
<gene>
    <name evidence="15" type="ORF">ABW22_00675</name>
</gene>
<dbReference type="PROSITE" id="PS52016">
    <property type="entry name" value="TONB_DEPENDENT_REC_3"/>
    <property type="match status" value="1"/>
</dbReference>
<accession>A0A125BDT8</accession>
<evidence type="ECO:0000313" key="15">
    <source>
        <dbReference type="EMBL" id="KVW99709.1"/>
    </source>
</evidence>
<feature type="signal peptide" evidence="12">
    <location>
        <begin position="1"/>
        <end position="30"/>
    </location>
</feature>
<keyword evidence="16" id="KW-1185">Reference proteome</keyword>
<keyword evidence="6 11" id="KW-0798">TonB box</keyword>
<dbReference type="InterPro" id="IPR012910">
    <property type="entry name" value="Plug_dom"/>
</dbReference>
<dbReference type="Gene3D" id="2.170.130.10">
    <property type="entry name" value="TonB-dependent receptor, plug domain"/>
    <property type="match status" value="1"/>
</dbReference>
<dbReference type="SUPFAM" id="SSF56935">
    <property type="entry name" value="Porins"/>
    <property type="match status" value="1"/>
</dbReference>
<evidence type="ECO:0000256" key="3">
    <source>
        <dbReference type="ARBA" id="ARBA00022448"/>
    </source>
</evidence>
<dbReference type="GO" id="GO:0009279">
    <property type="term" value="C:cell outer membrane"/>
    <property type="evidence" value="ECO:0007669"/>
    <property type="project" value="UniProtKB-SubCell"/>
</dbReference>
<evidence type="ECO:0000256" key="5">
    <source>
        <dbReference type="ARBA" id="ARBA00022692"/>
    </source>
</evidence>
<feature type="domain" description="TonB-dependent receptor-like beta-barrel" evidence="13">
    <location>
        <begin position="239"/>
        <end position="645"/>
    </location>
</feature>
<evidence type="ECO:0000256" key="2">
    <source>
        <dbReference type="ARBA" id="ARBA00009810"/>
    </source>
</evidence>
<evidence type="ECO:0000256" key="8">
    <source>
        <dbReference type="ARBA" id="ARBA00023170"/>
    </source>
</evidence>
<evidence type="ECO:0000256" key="12">
    <source>
        <dbReference type="SAM" id="SignalP"/>
    </source>
</evidence>
<comment type="caution">
    <text evidence="15">The sequence shown here is derived from an EMBL/GenBank/DDBJ whole genome shotgun (WGS) entry which is preliminary data.</text>
</comment>